<accession>A0A4V1KHS8</accession>
<protein>
    <submittedName>
        <fullName evidence="1">DUF29 domain-containing protein</fullName>
    </submittedName>
</protein>
<keyword evidence="2" id="KW-1185">Reference proteome</keyword>
<dbReference type="OrthoDB" id="425753at2"/>
<evidence type="ECO:0000313" key="1">
    <source>
        <dbReference type="EMBL" id="RXF68242.1"/>
    </source>
</evidence>
<dbReference type="InterPro" id="IPR002636">
    <property type="entry name" value="DUF29"/>
</dbReference>
<dbReference type="Pfam" id="PF01724">
    <property type="entry name" value="DUF29"/>
    <property type="match status" value="1"/>
</dbReference>
<dbReference type="EMBL" id="RYFI01000027">
    <property type="protein sequence ID" value="RXF68242.1"/>
    <property type="molecule type" value="Genomic_DNA"/>
</dbReference>
<dbReference type="Gene3D" id="1.20.1220.20">
    <property type="entry name" value="Uncharcterised protein PF01724"/>
    <property type="match status" value="1"/>
</dbReference>
<proteinExistence type="predicted"/>
<name>A0A4V1KHS8_9HYPH</name>
<gene>
    <name evidence="1" type="ORF">EK403_20300</name>
</gene>
<dbReference type="Proteomes" id="UP000289708">
    <property type="component" value="Unassembled WGS sequence"/>
</dbReference>
<dbReference type="AlphaFoldDB" id="A0A4V1KHS8"/>
<evidence type="ECO:0000313" key="2">
    <source>
        <dbReference type="Proteomes" id="UP000289708"/>
    </source>
</evidence>
<reference evidence="1 2" key="1">
    <citation type="submission" date="2018-12" db="EMBL/GenBank/DDBJ databases">
        <title>bacterium Hansschlegelia zhihuaiae S113.</title>
        <authorList>
            <person name="He J."/>
        </authorList>
    </citation>
    <scope>NUCLEOTIDE SEQUENCE [LARGE SCALE GENOMIC DNA]</scope>
    <source>
        <strain evidence="1 2">S 113</strain>
    </source>
</reference>
<organism evidence="1 2">
    <name type="scientific">Hansschlegelia zhihuaiae</name>
    <dbReference type="NCBI Taxonomy" id="405005"/>
    <lineage>
        <taxon>Bacteria</taxon>
        <taxon>Pseudomonadati</taxon>
        <taxon>Pseudomonadota</taxon>
        <taxon>Alphaproteobacteria</taxon>
        <taxon>Hyphomicrobiales</taxon>
        <taxon>Methylopilaceae</taxon>
        <taxon>Hansschlegelia</taxon>
    </lineage>
</organism>
<dbReference type="PANTHER" id="PTHR34235">
    <property type="entry name" value="SLR1203 PROTEIN-RELATED"/>
    <property type="match status" value="1"/>
</dbReference>
<dbReference type="RefSeq" id="WP_128779278.1">
    <property type="nucleotide sequence ID" value="NZ_RYFI01000027.1"/>
</dbReference>
<sequence length="155" mass="17915">MADVKERPPIGAATTGYDEDFHAWAFAQAELVRERRFSELDLPNLVEELESMGNEVRFKLESSYRLLISHLLKHTHQPSRRSRSWLLTITRERGNIERIEGKNPSLRSKAGEIVQEIYRYGRKEASVETGLPLDAFPAECPFTLDQLRDDEFLPD</sequence>
<comment type="caution">
    <text evidence="1">The sequence shown here is derived from an EMBL/GenBank/DDBJ whole genome shotgun (WGS) entry which is preliminary data.</text>
</comment>